<gene>
    <name evidence="1" type="ORF">CEXT_62481</name>
</gene>
<dbReference type="Proteomes" id="UP001054945">
    <property type="component" value="Unassembled WGS sequence"/>
</dbReference>
<name>A0AAV4M9N2_CAEEX</name>
<dbReference type="EMBL" id="BPLR01019461">
    <property type="protein sequence ID" value="GIX68111.1"/>
    <property type="molecule type" value="Genomic_DNA"/>
</dbReference>
<protein>
    <submittedName>
        <fullName evidence="1">Uncharacterized protein</fullName>
    </submittedName>
</protein>
<reference evidence="1 2" key="1">
    <citation type="submission" date="2021-06" db="EMBL/GenBank/DDBJ databases">
        <title>Caerostris extrusa draft genome.</title>
        <authorList>
            <person name="Kono N."/>
            <person name="Arakawa K."/>
        </authorList>
    </citation>
    <scope>NUCLEOTIDE SEQUENCE [LARGE SCALE GENOMIC DNA]</scope>
</reference>
<dbReference type="AlphaFoldDB" id="A0AAV4M9N2"/>
<evidence type="ECO:0000313" key="1">
    <source>
        <dbReference type="EMBL" id="GIX68111.1"/>
    </source>
</evidence>
<comment type="caution">
    <text evidence="1">The sequence shown here is derived from an EMBL/GenBank/DDBJ whole genome shotgun (WGS) entry which is preliminary data.</text>
</comment>
<accession>A0AAV4M9N2</accession>
<organism evidence="1 2">
    <name type="scientific">Caerostris extrusa</name>
    <name type="common">Bark spider</name>
    <name type="synonym">Caerostris bankana</name>
    <dbReference type="NCBI Taxonomy" id="172846"/>
    <lineage>
        <taxon>Eukaryota</taxon>
        <taxon>Metazoa</taxon>
        <taxon>Ecdysozoa</taxon>
        <taxon>Arthropoda</taxon>
        <taxon>Chelicerata</taxon>
        <taxon>Arachnida</taxon>
        <taxon>Araneae</taxon>
        <taxon>Araneomorphae</taxon>
        <taxon>Entelegynae</taxon>
        <taxon>Araneoidea</taxon>
        <taxon>Araneidae</taxon>
        <taxon>Caerostris</taxon>
    </lineage>
</organism>
<evidence type="ECO:0000313" key="2">
    <source>
        <dbReference type="Proteomes" id="UP001054945"/>
    </source>
</evidence>
<proteinExistence type="predicted"/>
<keyword evidence="2" id="KW-1185">Reference proteome</keyword>
<sequence>MDILNACIIKTAYRHYNPSLETQRPISSYSLLNQWPVFLPINIHGLNICITSCYQNFTPPGNGFVFQFCTIFLEASQTGRNDFNRIYGHFKYLHHQSAYRHYNPSLKLESYVIIIFTSKAILSNLCSQYS</sequence>